<feature type="compositionally biased region" description="Basic and acidic residues" evidence="1">
    <location>
        <begin position="9"/>
        <end position="38"/>
    </location>
</feature>
<feature type="compositionally biased region" description="Acidic residues" evidence="1">
    <location>
        <begin position="134"/>
        <end position="165"/>
    </location>
</feature>
<reference evidence="2" key="1">
    <citation type="submission" date="2011-09" db="EMBL/GenBank/DDBJ databases">
        <title>The permanent draft genome of Mucilaginibacter paludis DSM 18603.</title>
        <authorList>
            <consortium name="US DOE Joint Genome Institute (JGI-PGF)"/>
            <person name="Lucas S."/>
            <person name="Han J."/>
            <person name="Lapidus A."/>
            <person name="Bruce D."/>
            <person name="Goodwin L."/>
            <person name="Pitluck S."/>
            <person name="Peters L."/>
            <person name="Kyrpides N."/>
            <person name="Mavromatis K."/>
            <person name="Ivanova N."/>
            <person name="Mikhailova N."/>
            <person name="Held B."/>
            <person name="Detter J.C."/>
            <person name="Tapia R."/>
            <person name="Han C."/>
            <person name="Land M."/>
            <person name="Hauser L."/>
            <person name="Markowitz V."/>
            <person name="Cheng J.-F."/>
            <person name="Hugenholtz P."/>
            <person name="Woyke T."/>
            <person name="Wu D."/>
            <person name="Tindall B."/>
            <person name="Brambilla E."/>
            <person name="Klenk H.-P."/>
            <person name="Eisen J.A."/>
        </authorList>
    </citation>
    <scope>NUCLEOTIDE SEQUENCE [LARGE SCALE GENOMIC DNA]</scope>
    <source>
        <strain evidence="2">DSM 18603</strain>
    </source>
</reference>
<dbReference type="EMBL" id="CM001403">
    <property type="protein sequence ID" value="EHQ26066.1"/>
    <property type="molecule type" value="Genomic_DNA"/>
</dbReference>
<organism evidence="2 3">
    <name type="scientific">Mucilaginibacter paludis DSM 18603</name>
    <dbReference type="NCBI Taxonomy" id="714943"/>
    <lineage>
        <taxon>Bacteria</taxon>
        <taxon>Pseudomonadati</taxon>
        <taxon>Bacteroidota</taxon>
        <taxon>Sphingobacteriia</taxon>
        <taxon>Sphingobacteriales</taxon>
        <taxon>Sphingobacteriaceae</taxon>
        <taxon>Mucilaginibacter</taxon>
    </lineage>
</organism>
<feature type="compositionally biased region" description="Polar residues" evidence="1">
    <location>
        <begin position="103"/>
        <end position="117"/>
    </location>
</feature>
<evidence type="ECO:0000313" key="2">
    <source>
        <dbReference type="EMBL" id="EHQ26066.1"/>
    </source>
</evidence>
<accession>H1YD09</accession>
<feature type="compositionally biased region" description="Polar residues" evidence="1">
    <location>
        <begin position="175"/>
        <end position="187"/>
    </location>
</feature>
<feature type="compositionally biased region" description="Acidic residues" evidence="1">
    <location>
        <begin position="67"/>
        <end position="90"/>
    </location>
</feature>
<protein>
    <submittedName>
        <fullName evidence="2">Uncharacterized protein</fullName>
    </submittedName>
</protein>
<dbReference type="Proteomes" id="UP000002774">
    <property type="component" value="Chromosome"/>
</dbReference>
<dbReference type="HOGENOM" id="CLU_1319739_0_0_10"/>
<dbReference type="OrthoDB" id="798021at2"/>
<feature type="region of interest" description="Disordered" evidence="1">
    <location>
        <begin position="1"/>
        <end position="208"/>
    </location>
</feature>
<evidence type="ECO:0000313" key="3">
    <source>
        <dbReference type="Proteomes" id="UP000002774"/>
    </source>
</evidence>
<dbReference type="RefSeq" id="WP_008506020.1">
    <property type="nucleotide sequence ID" value="NZ_CM001403.1"/>
</dbReference>
<proteinExistence type="predicted"/>
<dbReference type="AlphaFoldDB" id="H1YD09"/>
<sequence length="208" mass="22852">MITINQESWNEKDGELSNRENDETLIHSNRVESDRPEGISEGVYNTDTDEDDQNLSDDDVNGRDLDTDNSDEWDEGDANDPDLEEDDLADNDQAAADLHQVKNDQFGSLASSVQNGPDPNEIPEEGESGNGELDYPDDGGMEQANDDEVEYEENNEVEQPSETEAPDTKAATLGNLDSTFTDQSHGRTTGRMIDHEPGSNGVDGPYNL</sequence>
<gene>
    <name evidence="2" type="ORF">Mucpa_1919</name>
</gene>
<evidence type="ECO:0000256" key="1">
    <source>
        <dbReference type="SAM" id="MobiDB-lite"/>
    </source>
</evidence>
<keyword evidence="3" id="KW-1185">Reference proteome</keyword>
<name>H1YD09_9SPHI</name>
<feature type="compositionally biased region" description="Acidic residues" evidence="1">
    <location>
        <begin position="47"/>
        <end position="59"/>
    </location>
</feature>